<dbReference type="Pfam" id="PF00118">
    <property type="entry name" value="Cpn60_TCP1"/>
    <property type="match status" value="1"/>
</dbReference>
<dbReference type="SUPFAM" id="SSF52029">
    <property type="entry name" value="GroEL apical domain-like"/>
    <property type="match status" value="1"/>
</dbReference>
<evidence type="ECO:0000313" key="10">
    <source>
        <dbReference type="EMBL" id="KAL0269675.1"/>
    </source>
</evidence>
<keyword evidence="3" id="KW-0963">Cytoplasm</keyword>
<comment type="subcellular location">
    <subcellularLocation>
        <location evidence="1">Cytoplasm</location>
    </subcellularLocation>
</comment>
<dbReference type="GO" id="GO:0005524">
    <property type="term" value="F:ATP binding"/>
    <property type="evidence" value="ECO:0007669"/>
    <property type="project" value="UniProtKB-KW"/>
</dbReference>
<reference evidence="10" key="1">
    <citation type="journal article" date="2024" name="Gigascience">
        <title>Chromosome-level genome of the poultry shaft louse Menopon gallinae provides insight into the host-switching and adaptive evolution of parasitic lice.</title>
        <authorList>
            <person name="Xu Y."/>
            <person name="Ma L."/>
            <person name="Liu S."/>
            <person name="Liang Y."/>
            <person name="Liu Q."/>
            <person name="He Z."/>
            <person name="Tian L."/>
            <person name="Duan Y."/>
            <person name="Cai W."/>
            <person name="Li H."/>
            <person name="Song F."/>
        </authorList>
    </citation>
    <scope>NUCLEOTIDE SEQUENCE</scope>
    <source>
        <strain evidence="10">Cailab_2023a</strain>
    </source>
</reference>
<comment type="similarity">
    <text evidence="2 9">Belongs to the TCP-1 chaperonin family.</text>
</comment>
<dbReference type="CDD" id="cd03339">
    <property type="entry name" value="TCP1_epsilon"/>
    <property type="match status" value="1"/>
</dbReference>
<dbReference type="InterPro" id="IPR027409">
    <property type="entry name" value="GroEL-like_apical_dom_sf"/>
</dbReference>
<evidence type="ECO:0000256" key="6">
    <source>
        <dbReference type="ARBA" id="ARBA00023186"/>
    </source>
</evidence>
<keyword evidence="5 9" id="KW-0067">ATP-binding</keyword>
<evidence type="ECO:0000256" key="3">
    <source>
        <dbReference type="ARBA" id="ARBA00022490"/>
    </source>
</evidence>
<evidence type="ECO:0000256" key="1">
    <source>
        <dbReference type="ARBA" id="ARBA00004496"/>
    </source>
</evidence>
<organism evidence="10">
    <name type="scientific">Menopon gallinae</name>
    <name type="common">poultry shaft louse</name>
    <dbReference type="NCBI Taxonomy" id="328185"/>
    <lineage>
        <taxon>Eukaryota</taxon>
        <taxon>Metazoa</taxon>
        <taxon>Ecdysozoa</taxon>
        <taxon>Arthropoda</taxon>
        <taxon>Hexapoda</taxon>
        <taxon>Insecta</taxon>
        <taxon>Pterygota</taxon>
        <taxon>Neoptera</taxon>
        <taxon>Paraneoptera</taxon>
        <taxon>Psocodea</taxon>
        <taxon>Troctomorpha</taxon>
        <taxon>Phthiraptera</taxon>
        <taxon>Amblycera</taxon>
        <taxon>Menoponidae</taxon>
        <taxon>Menopon</taxon>
    </lineage>
</organism>
<evidence type="ECO:0000256" key="8">
    <source>
        <dbReference type="ARBA" id="ARBA00033325"/>
    </source>
</evidence>
<dbReference type="InterPro" id="IPR012718">
    <property type="entry name" value="Chap_CCT_epsi"/>
</dbReference>
<dbReference type="Gene3D" id="1.10.560.10">
    <property type="entry name" value="GroEL-like equatorial domain"/>
    <property type="match status" value="1"/>
</dbReference>
<dbReference type="AlphaFoldDB" id="A0AAW2HIM4"/>
<gene>
    <name evidence="10" type="ORF">PYX00_007325</name>
</gene>
<protein>
    <recommendedName>
        <fullName evidence="7">T-complex protein 1 subunit epsilon</fullName>
    </recommendedName>
    <alternativeName>
        <fullName evidence="8">CCT-epsilon</fullName>
    </alternativeName>
</protein>
<dbReference type="FunFam" id="1.10.560.10:FF:000049">
    <property type="entry name" value="T-complex protein 1 subunitTheta, putative"/>
    <property type="match status" value="1"/>
</dbReference>
<dbReference type="GO" id="GO:0051082">
    <property type="term" value="F:unfolded protein binding"/>
    <property type="evidence" value="ECO:0007669"/>
    <property type="project" value="InterPro"/>
</dbReference>
<keyword evidence="4 9" id="KW-0547">Nucleotide-binding</keyword>
<dbReference type="InterPro" id="IPR053374">
    <property type="entry name" value="TCP-1_chaperonin"/>
</dbReference>
<comment type="caution">
    <text evidence="10">The sequence shown here is derived from an EMBL/GenBank/DDBJ whole genome shotgun (WGS) entry which is preliminary data.</text>
</comment>
<dbReference type="InterPro" id="IPR027413">
    <property type="entry name" value="GROEL-like_equatorial_sf"/>
</dbReference>
<dbReference type="NCBIfam" id="NF041082">
    <property type="entry name" value="thermosome_alpha"/>
    <property type="match status" value="1"/>
</dbReference>
<dbReference type="NCBIfam" id="TIGR02343">
    <property type="entry name" value="chap_CCT_epsi"/>
    <property type="match status" value="1"/>
</dbReference>
<dbReference type="PROSITE" id="PS00995">
    <property type="entry name" value="TCP1_3"/>
    <property type="match status" value="1"/>
</dbReference>
<dbReference type="GO" id="GO:0140662">
    <property type="term" value="F:ATP-dependent protein folding chaperone"/>
    <property type="evidence" value="ECO:0007669"/>
    <property type="project" value="InterPro"/>
</dbReference>
<dbReference type="InterPro" id="IPR054827">
    <property type="entry name" value="thermosome_alpha"/>
</dbReference>
<dbReference type="GO" id="GO:0005832">
    <property type="term" value="C:chaperonin-containing T-complex"/>
    <property type="evidence" value="ECO:0007669"/>
    <property type="project" value="UniProtKB-ARBA"/>
</dbReference>
<dbReference type="PANTHER" id="PTHR11353">
    <property type="entry name" value="CHAPERONIN"/>
    <property type="match status" value="1"/>
</dbReference>
<dbReference type="InterPro" id="IPR002423">
    <property type="entry name" value="Cpn60/GroEL/TCP-1"/>
</dbReference>
<evidence type="ECO:0000256" key="4">
    <source>
        <dbReference type="ARBA" id="ARBA00022741"/>
    </source>
</evidence>
<evidence type="ECO:0000256" key="5">
    <source>
        <dbReference type="ARBA" id="ARBA00022840"/>
    </source>
</evidence>
<accession>A0AAW2HIM4</accession>
<sequence>MTSIPGSVAFDEYGRPFIIIRNQAKQKRLTGIDALKSHIAAGRTIANTLKSSLGPKGLDKMMVSSDGDVTVTNDGATILKLMDVDHEIAKLMVQLSQSQDDEIGDGTTGVVVLAGALLEQAEALLDKGIHPIRIADGFELAAQCCVKHLDTIADSFPISQDNIEPLVKTAMTTLGSKIVNKCHRQMAEIAVQAVLAVADLEKKDVNFELIKVEGKVGGRLEDTMLVKGVVVDKDFSHPQMPKELRDVKLAILTCPFEPPKPKTKHNLNVTSIEDYEALRKYEQDKFSLMVKQVKDAGATLAICQWGFDDEANHLLLQNNLPAVRWVGGPEIELIAIATGGRIVPRFEELSPDKLGKAGLVRELSFGTTKDRMLVIEECHNSRAVTIFIRGGNKMIVDEAKRSIHDALCIVRNLVQDSRIVYGGGAAEISCAIAASQEADKISSLEQYAFRSFADALESIPMALAENSGLSPIHTLTEIKSRQISERNPALGIDCMLKGTNDMKSQNVIESLHSKKQQILLATQLVKMILKIDDIRSPTDSRDI</sequence>
<dbReference type="InterPro" id="IPR027410">
    <property type="entry name" value="TCP-1-like_intermed_sf"/>
</dbReference>
<evidence type="ECO:0000256" key="9">
    <source>
        <dbReference type="RuleBase" id="RU004187"/>
    </source>
</evidence>
<name>A0AAW2HIM4_9NEOP</name>
<dbReference type="GO" id="GO:0016887">
    <property type="term" value="F:ATP hydrolysis activity"/>
    <property type="evidence" value="ECO:0007669"/>
    <property type="project" value="InterPro"/>
</dbReference>
<proteinExistence type="inferred from homology"/>
<evidence type="ECO:0000256" key="7">
    <source>
        <dbReference type="ARBA" id="ARBA00024086"/>
    </source>
</evidence>
<evidence type="ECO:0000256" key="2">
    <source>
        <dbReference type="ARBA" id="ARBA00008020"/>
    </source>
</evidence>
<dbReference type="FunFam" id="3.50.7.10:FF:000003">
    <property type="entry name" value="T-complex protein 1 subunit epsilon"/>
    <property type="match status" value="1"/>
</dbReference>
<dbReference type="EMBL" id="JARGDH010000004">
    <property type="protein sequence ID" value="KAL0269675.1"/>
    <property type="molecule type" value="Genomic_DNA"/>
</dbReference>
<dbReference type="Gene3D" id="3.30.260.10">
    <property type="entry name" value="TCP-1-like chaperonin intermediate domain"/>
    <property type="match status" value="1"/>
</dbReference>
<dbReference type="FunFam" id="1.10.560.10:FF:000053">
    <property type="entry name" value="T-complex protein 1 subunit delta"/>
    <property type="match status" value="1"/>
</dbReference>
<keyword evidence="6 9" id="KW-0143">Chaperone</keyword>
<dbReference type="NCBIfam" id="NF041083">
    <property type="entry name" value="thermosome_beta"/>
    <property type="match status" value="1"/>
</dbReference>
<dbReference type="PRINTS" id="PR00304">
    <property type="entry name" value="TCOMPLEXTCP1"/>
</dbReference>
<dbReference type="SUPFAM" id="SSF48592">
    <property type="entry name" value="GroEL equatorial domain-like"/>
    <property type="match status" value="1"/>
</dbReference>
<dbReference type="SUPFAM" id="SSF54849">
    <property type="entry name" value="GroEL-intermediate domain like"/>
    <property type="match status" value="1"/>
</dbReference>
<dbReference type="Gene3D" id="3.50.7.10">
    <property type="entry name" value="GroEL"/>
    <property type="match status" value="1"/>
</dbReference>
<dbReference type="InterPro" id="IPR002194">
    <property type="entry name" value="Chaperonin_TCP-1_CS"/>
</dbReference>
<dbReference type="PROSITE" id="PS00750">
    <property type="entry name" value="TCP1_1"/>
    <property type="match status" value="1"/>
</dbReference>
<dbReference type="InterPro" id="IPR017998">
    <property type="entry name" value="Chaperone_TCP-1"/>
</dbReference>